<name>A0A8J4B7V3_9CHLO</name>
<evidence type="ECO:0000313" key="3">
    <source>
        <dbReference type="EMBL" id="GIL53247.1"/>
    </source>
</evidence>
<reference evidence="3" key="1">
    <citation type="journal article" date="2021" name="Proc. Natl. Acad. Sci. U.S.A.">
        <title>Three genomes in the algal genus Volvox reveal the fate of a haploid sex-determining region after a transition to homothallism.</title>
        <authorList>
            <person name="Yamamoto K."/>
            <person name="Hamaji T."/>
            <person name="Kawai-Toyooka H."/>
            <person name="Matsuzaki R."/>
            <person name="Takahashi F."/>
            <person name="Nishimura Y."/>
            <person name="Kawachi M."/>
            <person name="Noguchi H."/>
            <person name="Minakuchi Y."/>
            <person name="Umen J.G."/>
            <person name="Toyoda A."/>
            <person name="Nozaki H."/>
        </authorList>
    </citation>
    <scope>NUCLEOTIDE SEQUENCE</scope>
    <source>
        <strain evidence="3">NIES-3780</strain>
    </source>
</reference>
<comment type="caution">
    <text evidence="3">The sequence shown here is derived from an EMBL/GenBank/DDBJ whole genome shotgun (WGS) entry which is preliminary data.</text>
</comment>
<gene>
    <name evidence="3" type="ORF">Vafri_8891</name>
</gene>
<dbReference type="PANTHER" id="PTHR28663">
    <property type="entry name" value="COILED-COIL DOMAIN-CONTAINING PROTEIN 173"/>
    <property type="match status" value="1"/>
</dbReference>
<feature type="domain" description="Trichohyalin-plectin-homology" evidence="2">
    <location>
        <begin position="2"/>
        <end position="154"/>
    </location>
</feature>
<keyword evidence="4" id="KW-1185">Reference proteome</keyword>
<dbReference type="InterPro" id="IPR039986">
    <property type="entry name" value="CFAP210"/>
</dbReference>
<dbReference type="Pfam" id="PF13868">
    <property type="entry name" value="TPH"/>
    <property type="match status" value="1"/>
</dbReference>
<dbReference type="AlphaFoldDB" id="A0A8J4B7V3"/>
<dbReference type="InterPro" id="IPR043597">
    <property type="entry name" value="TPH_dom"/>
</dbReference>
<protein>
    <recommendedName>
        <fullName evidence="2">Trichohyalin-plectin-homology domain-containing protein</fullName>
    </recommendedName>
</protein>
<accession>A0A8J4B7V3</accession>
<evidence type="ECO:0000256" key="1">
    <source>
        <dbReference type="ARBA" id="ARBA00023054"/>
    </source>
</evidence>
<evidence type="ECO:0000259" key="2">
    <source>
        <dbReference type="Pfam" id="PF13868"/>
    </source>
</evidence>
<evidence type="ECO:0000313" key="4">
    <source>
        <dbReference type="Proteomes" id="UP000747399"/>
    </source>
</evidence>
<organism evidence="3 4">
    <name type="scientific">Volvox africanus</name>
    <dbReference type="NCBI Taxonomy" id="51714"/>
    <lineage>
        <taxon>Eukaryota</taxon>
        <taxon>Viridiplantae</taxon>
        <taxon>Chlorophyta</taxon>
        <taxon>core chlorophytes</taxon>
        <taxon>Chlorophyceae</taxon>
        <taxon>CS clade</taxon>
        <taxon>Chlamydomonadales</taxon>
        <taxon>Volvocaceae</taxon>
        <taxon>Volvox</taxon>
    </lineage>
</organism>
<dbReference type="Proteomes" id="UP000747399">
    <property type="component" value="Unassembled WGS sequence"/>
</dbReference>
<dbReference type="PANTHER" id="PTHR28663:SF1">
    <property type="entry name" value="CILIA- AND FLAGELLA- ASSOCIATED PROTEIN 210"/>
    <property type="match status" value="1"/>
</dbReference>
<dbReference type="EMBL" id="BNCO01000014">
    <property type="protein sequence ID" value="GIL53247.1"/>
    <property type="molecule type" value="Genomic_DNA"/>
</dbReference>
<keyword evidence="1" id="KW-0175">Coiled coil</keyword>
<proteinExistence type="predicted"/>
<sequence>MEDNYRQWNAKEEARVARDVADADAKAAADAEARRKKAADLAAAIDASRQAQLRAKASAKAAEKAEEAEYVASWRNRSSQLQQEEDEEKLKRLAVGKQLAAFQLRQAAIKARKMAEARIAELQEAAQLALSVQEEEEIFLKYAAECIEEYRRQGKPTKPMELHLRKKTTIENMQ</sequence>